<comment type="subcellular location">
    <subcellularLocation>
        <location evidence="1">Nucleus</location>
    </subcellularLocation>
</comment>
<dbReference type="Pfam" id="PF00010">
    <property type="entry name" value="HLH"/>
    <property type="match status" value="1"/>
</dbReference>
<evidence type="ECO:0000256" key="2">
    <source>
        <dbReference type="ARBA" id="ARBA00022491"/>
    </source>
</evidence>
<keyword evidence="8" id="KW-0472">Membrane</keyword>
<dbReference type="InterPro" id="IPR036638">
    <property type="entry name" value="HLH_DNA-bd_sf"/>
</dbReference>
<proteinExistence type="predicted"/>
<dbReference type="CDD" id="cd11459">
    <property type="entry name" value="bHLH-O_HES1_4"/>
    <property type="match status" value="1"/>
</dbReference>
<evidence type="ECO:0000256" key="4">
    <source>
        <dbReference type="ARBA" id="ARBA00023125"/>
    </source>
</evidence>
<sequence length="457" mass="49837">MGGGRPRAVFLLPPPSGRVSAAPIGPKLLWERKFGKFHTSRSRAASSINRSAAARAFGHFVSLASGEQLVPHTPRPTRLVTRTLVRDRRERRSVLCLFFLFFFFFKKKRKKEIRQWSLFHKGSRDTDLHVGSQGSLETKTDLQRFSLWRGPLLIIIIIIITIRRRIFTSPPVPVSFCHPRVDLFQKKIMPADLMEKNSSSPVAATPASASTGASPDKPRTASEHRKSSKPIMEKRRRARINESLGQLKTLILDALKKDSSRHSKLEKADILEMTVKHLRNLQRAQMTAALNTDPSVLGKYRAGFSECVGEVTRFLSTCEGVSTEVTTRLLGHLAGCMSQINAVNYPAQHQVTAAPPHPGYAQPMVQVAGATPPLGGVPCKGGPAAGLSPEAVKLYGGFQIVPATDRQVAFLIPNTAFAPSGALVPVFAKTGGAPVPASAPMSPCVPPGTSDSVWRPW</sequence>
<evidence type="ECO:0000259" key="10">
    <source>
        <dbReference type="PROSITE" id="PS51054"/>
    </source>
</evidence>
<evidence type="ECO:0000256" key="6">
    <source>
        <dbReference type="ARBA" id="ARBA00023242"/>
    </source>
</evidence>
<dbReference type="SMART" id="SM00353">
    <property type="entry name" value="HLH"/>
    <property type="match status" value="1"/>
</dbReference>
<dbReference type="GO" id="GO:0046983">
    <property type="term" value="F:protein dimerization activity"/>
    <property type="evidence" value="ECO:0007669"/>
    <property type="project" value="InterPro"/>
</dbReference>
<feature type="domain" description="Orange" evidence="10">
    <location>
        <begin position="300"/>
        <end position="333"/>
    </location>
</feature>
<dbReference type="Proteomes" id="UP000694397">
    <property type="component" value="Chromosome 25"/>
</dbReference>
<feature type="transmembrane region" description="Helical" evidence="8">
    <location>
        <begin position="145"/>
        <end position="162"/>
    </location>
</feature>
<reference evidence="11" key="2">
    <citation type="submission" date="2025-08" db="UniProtKB">
        <authorList>
            <consortium name="Ensembl"/>
        </authorList>
    </citation>
    <scope>IDENTIFICATION</scope>
</reference>
<keyword evidence="12" id="KW-1185">Reference proteome</keyword>
<keyword evidence="6" id="KW-0539">Nucleus</keyword>
<dbReference type="GeneTree" id="ENSGT00940000159619"/>
<dbReference type="SMART" id="SM00511">
    <property type="entry name" value="ORANGE"/>
    <property type="match status" value="1"/>
</dbReference>
<feature type="region of interest" description="Disordered" evidence="7">
    <location>
        <begin position="195"/>
        <end position="236"/>
    </location>
</feature>
<evidence type="ECO:0000256" key="3">
    <source>
        <dbReference type="ARBA" id="ARBA00023015"/>
    </source>
</evidence>
<dbReference type="PANTHER" id="PTHR10985">
    <property type="entry name" value="BASIC HELIX-LOOP-HELIX TRANSCRIPTION FACTOR, HES-RELATED"/>
    <property type="match status" value="1"/>
</dbReference>
<dbReference type="Gene3D" id="4.10.280.10">
    <property type="entry name" value="Helix-loop-helix DNA-binding domain"/>
    <property type="match status" value="1"/>
</dbReference>
<keyword evidence="2" id="KW-0678">Repressor</keyword>
<evidence type="ECO:0000259" key="9">
    <source>
        <dbReference type="PROSITE" id="PS50888"/>
    </source>
</evidence>
<evidence type="ECO:0000313" key="12">
    <source>
        <dbReference type="Proteomes" id="UP000694397"/>
    </source>
</evidence>
<feature type="transmembrane region" description="Helical" evidence="8">
    <location>
        <begin position="89"/>
        <end position="105"/>
    </location>
</feature>
<evidence type="ECO:0000256" key="5">
    <source>
        <dbReference type="ARBA" id="ARBA00023163"/>
    </source>
</evidence>
<dbReference type="InterPro" id="IPR050370">
    <property type="entry name" value="HES_HEY"/>
</dbReference>
<feature type="compositionally biased region" description="Low complexity" evidence="7">
    <location>
        <begin position="198"/>
        <end position="215"/>
    </location>
</feature>
<protein>
    <submittedName>
        <fullName evidence="11">Hes family bHLH transcription factor 1</fullName>
    </submittedName>
</protein>
<evidence type="ECO:0000256" key="7">
    <source>
        <dbReference type="SAM" id="MobiDB-lite"/>
    </source>
</evidence>
<reference evidence="11" key="3">
    <citation type="submission" date="2025-09" db="UniProtKB">
        <authorList>
            <consortium name="Ensembl"/>
        </authorList>
    </citation>
    <scope>IDENTIFICATION</scope>
</reference>
<evidence type="ECO:0000256" key="1">
    <source>
        <dbReference type="ARBA" id="ARBA00004123"/>
    </source>
</evidence>
<dbReference type="InterPro" id="IPR011598">
    <property type="entry name" value="bHLH_dom"/>
</dbReference>
<organism evidence="11 12">
    <name type="scientific">Scleropages formosus</name>
    <name type="common">Asian bonytongue</name>
    <name type="synonym">Osteoglossum formosum</name>
    <dbReference type="NCBI Taxonomy" id="113540"/>
    <lineage>
        <taxon>Eukaryota</taxon>
        <taxon>Metazoa</taxon>
        <taxon>Chordata</taxon>
        <taxon>Craniata</taxon>
        <taxon>Vertebrata</taxon>
        <taxon>Euteleostomi</taxon>
        <taxon>Actinopterygii</taxon>
        <taxon>Neopterygii</taxon>
        <taxon>Teleostei</taxon>
        <taxon>Osteoglossocephala</taxon>
        <taxon>Osteoglossomorpha</taxon>
        <taxon>Osteoglossiformes</taxon>
        <taxon>Osteoglossidae</taxon>
        <taxon>Scleropages</taxon>
    </lineage>
</organism>
<dbReference type="GO" id="GO:0006355">
    <property type="term" value="P:regulation of DNA-templated transcription"/>
    <property type="evidence" value="ECO:0007669"/>
    <property type="project" value="InterPro"/>
</dbReference>
<evidence type="ECO:0000313" key="11">
    <source>
        <dbReference type="Ensembl" id="ENSSFOP00015040604.1"/>
    </source>
</evidence>
<accession>A0A8C9SPJ9</accession>
<keyword evidence="8" id="KW-0812">Transmembrane</keyword>
<feature type="compositionally biased region" description="Basic and acidic residues" evidence="7">
    <location>
        <begin position="216"/>
        <end position="225"/>
    </location>
</feature>
<keyword evidence="8" id="KW-1133">Transmembrane helix</keyword>
<keyword evidence="4" id="KW-0238">DNA-binding</keyword>
<feature type="domain" description="BHLH" evidence="9">
    <location>
        <begin position="224"/>
        <end position="281"/>
    </location>
</feature>
<dbReference type="PROSITE" id="PS51054">
    <property type="entry name" value="ORANGE"/>
    <property type="match status" value="1"/>
</dbReference>
<dbReference type="GO" id="GO:0005634">
    <property type="term" value="C:nucleus"/>
    <property type="evidence" value="ECO:0007669"/>
    <property type="project" value="UniProtKB-SubCell"/>
</dbReference>
<dbReference type="FunFam" id="4.10.280.10:FF:000009">
    <property type="entry name" value="Transcription factor HES-1"/>
    <property type="match status" value="1"/>
</dbReference>
<name>A0A8C9SPJ9_SCLFO</name>
<dbReference type="Gene3D" id="6.10.250.980">
    <property type="match status" value="1"/>
</dbReference>
<dbReference type="PROSITE" id="PS50888">
    <property type="entry name" value="BHLH"/>
    <property type="match status" value="1"/>
</dbReference>
<dbReference type="SUPFAM" id="SSF47459">
    <property type="entry name" value="HLH, helix-loop-helix DNA-binding domain"/>
    <property type="match status" value="1"/>
</dbReference>
<keyword evidence="5" id="KW-0804">Transcription</keyword>
<dbReference type="OrthoDB" id="6085656at2759"/>
<dbReference type="Pfam" id="PF07527">
    <property type="entry name" value="Hairy_orange"/>
    <property type="match status" value="1"/>
</dbReference>
<dbReference type="SUPFAM" id="SSF158457">
    <property type="entry name" value="Orange domain-like"/>
    <property type="match status" value="1"/>
</dbReference>
<keyword evidence="3" id="KW-0805">Transcription regulation</keyword>
<dbReference type="Ensembl" id="ENSSFOT00015076876.1">
    <property type="protein sequence ID" value="ENSSFOP00015040604.1"/>
    <property type="gene ID" value="ENSSFOG00015026002.1"/>
</dbReference>
<dbReference type="GO" id="GO:0003677">
    <property type="term" value="F:DNA binding"/>
    <property type="evidence" value="ECO:0007669"/>
    <property type="project" value="UniProtKB-KW"/>
</dbReference>
<dbReference type="InterPro" id="IPR003650">
    <property type="entry name" value="Orange_dom"/>
</dbReference>
<gene>
    <name evidence="11" type="primary">HES1</name>
    <name evidence="11" type="synonym">LOC108921777</name>
</gene>
<evidence type="ECO:0000256" key="8">
    <source>
        <dbReference type="SAM" id="Phobius"/>
    </source>
</evidence>
<dbReference type="AlphaFoldDB" id="A0A8C9SPJ9"/>
<reference evidence="11 12" key="1">
    <citation type="submission" date="2019-04" db="EMBL/GenBank/DDBJ databases">
        <authorList>
            <consortium name="Wellcome Sanger Institute Data Sharing"/>
        </authorList>
    </citation>
    <scope>NUCLEOTIDE SEQUENCE [LARGE SCALE GENOMIC DNA]</scope>
</reference>